<evidence type="ECO:0000256" key="1">
    <source>
        <dbReference type="SAM" id="SignalP"/>
    </source>
</evidence>
<evidence type="ECO:0000313" key="3">
    <source>
        <dbReference type="Proteomes" id="UP001291309"/>
    </source>
</evidence>
<keyword evidence="3" id="KW-1185">Reference proteome</keyword>
<evidence type="ECO:0000313" key="2">
    <source>
        <dbReference type="EMBL" id="MDY7225024.1"/>
    </source>
</evidence>
<dbReference type="RefSeq" id="WP_321543745.1">
    <property type="nucleotide sequence ID" value="NZ_JAXIVS010000001.1"/>
</dbReference>
<sequence>MKIRSLSALAMTLFLFLGGCGGDDESSEGDDGGGGDERRSGGEPPAFLLQGWIVPTSDFTAATYDFTQIEAAGQRTVEIRTWQRIGSLGWQSMQAFTALFTVNNQQITLSSPTGFQDVWQIIAVGQTSMTVQSQRDGTTFELFNCFAPVWPPLILASTRGCQR</sequence>
<reference evidence="2 3" key="1">
    <citation type="submission" date="2023-12" db="EMBL/GenBank/DDBJ databases">
        <title>the genome sequence of Hyalangium sp. s54d21.</title>
        <authorList>
            <person name="Zhang X."/>
        </authorList>
    </citation>
    <scope>NUCLEOTIDE SEQUENCE [LARGE SCALE GENOMIC DNA]</scope>
    <source>
        <strain evidence="3">s54d21</strain>
    </source>
</reference>
<gene>
    <name evidence="2" type="ORF">SYV04_01470</name>
</gene>
<proteinExistence type="predicted"/>
<accession>A0ABU5GW04</accession>
<dbReference type="PROSITE" id="PS51257">
    <property type="entry name" value="PROKAR_LIPOPROTEIN"/>
    <property type="match status" value="1"/>
</dbReference>
<feature type="chain" id="PRO_5047455685" description="Lipoprotein" evidence="1">
    <location>
        <begin position="22"/>
        <end position="163"/>
    </location>
</feature>
<keyword evidence="1" id="KW-0732">Signal</keyword>
<organism evidence="2 3">
    <name type="scientific">Hyalangium rubrum</name>
    <dbReference type="NCBI Taxonomy" id="3103134"/>
    <lineage>
        <taxon>Bacteria</taxon>
        <taxon>Pseudomonadati</taxon>
        <taxon>Myxococcota</taxon>
        <taxon>Myxococcia</taxon>
        <taxon>Myxococcales</taxon>
        <taxon>Cystobacterineae</taxon>
        <taxon>Archangiaceae</taxon>
        <taxon>Hyalangium</taxon>
    </lineage>
</organism>
<feature type="signal peptide" evidence="1">
    <location>
        <begin position="1"/>
        <end position="21"/>
    </location>
</feature>
<comment type="caution">
    <text evidence="2">The sequence shown here is derived from an EMBL/GenBank/DDBJ whole genome shotgun (WGS) entry which is preliminary data.</text>
</comment>
<dbReference type="EMBL" id="JAXIVS010000001">
    <property type="protein sequence ID" value="MDY7225024.1"/>
    <property type="molecule type" value="Genomic_DNA"/>
</dbReference>
<evidence type="ECO:0008006" key="4">
    <source>
        <dbReference type="Google" id="ProtNLM"/>
    </source>
</evidence>
<name>A0ABU5GW04_9BACT</name>
<dbReference type="Proteomes" id="UP001291309">
    <property type="component" value="Unassembled WGS sequence"/>
</dbReference>
<protein>
    <recommendedName>
        <fullName evidence="4">Lipoprotein</fullName>
    </recommendedName>
</protein>